<protein>
    <submittedName>
        <fullName evidence="2">Uncharacterized protein</fullName>
    </submittedName>
</protein>
<feature type="compositionally biased region" description="Basic residues" evidence="1">
    <location>
        <begin position="95"/>
        <end position="105"/>
    </location>
</feature>
<sequence length="148" mass="16425">MVRNTYSFIEENHHMYHVDLSPAARDFDASGGLDRAPVSPSIISPLVVGQVGSSTMVHLHSMIDKVLVETMEETTHAADEEGEVVILEEMPPSRSPRKRRARKPRGPVDLKFLRRSTRLSKDLQGFKGKSSGEVSSNVVVKERADTTL</sequence>
<gene>
    <name evidence="2" type="ORF">HU200_017020</name>
</gene>
<evidence type="ECO:0000313" key="3">
    <source>
        <dbReference type="Proteomes" id="UP000636709"/>
    </source>
</evidence>
<proteinExistence type="predicted"/>
<organism evidence="2 3">
    <name type="scientific">Digitaria exilis</name>
    <dbReference type="NCBI Taxonomy" id="1010633"/>
    <lineage>
        <taxon>Eukaryota</taxon>
        <taxon>Viridiplantae</taxon>
        <taxon>Streptophyta</taxon>
        <taxon>Embryophyta</taxon>
        <taxon>Tracheophyta</taxon>
        <taxon>Spermatophyta</taxon>
        <taxon>Magnoliopsida</taxon>
        <taxon>Liliopsida</taxon>
        <taxon>Poales</taxon>
        <taxon>Poaceae</taxon>
        <taxon>PACMAD clade</taxon>
        <taxon>Panicoideae</taxon>
        <taxon>Panicodae</taxon>
        <taxon>Paniceae</taxon>
        <taxon>Anthephorinae</taxon>
        <taxon>Digitaria</taxon>
    </lineage>
</organism>
<dbReference type="Proteomes" id="UP000636709">
    <property type="component" value="Unassembled WGS sequence"/>
</dbReference>
<dbReference type="EMBL" id="JACEFO010001617">
    <property type="protein sequence ID" value="KAF8730442.1"/>
    <property type="molecule type" value="Genomic_DNA"/>
</dbReference>
<accession>A0A835KHW8</accession>
<evidence type="ECO:0000313" key="2">
    <source>
        <dbReference type="EMBL" id="KAF8730442.1"/>
    </source>
</evidence>
<dbReference type="AlphaFoldDB" id="A0A835KHW8"/>
<name>A0A835KHW8_9POAL</name>
<feature type="region of interest" description="Disordered" evidence="1">
    <location>
        <begin position="75"/>
        <end position="109"/>
    </location>
</feature>
<reference evidence="2" key="1">
    <citation type="submission" date="2020-07" db="EMBL/GenBank/DDBJ databases">
        <title>Genome sequence and genetic diversity analysis of an under-domesticated orphan crop, white fonio (Digitaria exilis).</title>
        <authorList>
            <person name="Bennetzen J.L."/>
            <person name="Chen S."/>
            <person name="Ma X."/>
            <person name="Wang X."/>
            <person name="Yssel A.E.J."/>
            <person name="Chaluvadi S.R."/>
            <person name="Johnson M."/>
            <person name="Gangashetty P."/>
            <person name="Hamidou F."/>
            <person name="Sanogo M.D."/>
            <person name="Zwaenepoel A."/>
            <person name="Wallace J."/>
            <person name="Van De Peer Y."/>
            <person name="Van Deynze A."/>
        </authorList>
    </citation>
    <scope>NUCLEOTIDE SEQUENCE</scope>
    <source>
        <tissue evidence="2">Leaves</tissue>
    </source>
</reference>
<comment type="caution">
    <text evidence="2">The sequence shown here is derived from an EMBL/GenBank/DDBJ whole genome shotgun (WGS) entry which is preliminary data.</text>
</comment>
<evidence type="ECO:0000256" key="1">
    <source>
        <dbReference type="SAM" id="MobiDB-lite"/>
    </source>
</evidence>
<keyword evidence="3" id="KW-1185">Reference proteome</keyword>